<feature type="compositionally biased region" description="Polar residues" evidence="1">
    <location>
        <begin position="104"/>
        <end position="113"/>
    </location>
</feature>
<dbReference type="AlphaFoldDB" id="A0A8H6KCN8"/>
<reference evidence="2" key="1">
    <citation type="journal article" date="2020" name="Phytopathology">
        <title>Genome Sequence Resources of Colletotrichum truncatum, C. plurivorum, C. musicola, and C. sojae: Four Species Pathogenic to Soybean (Glycine max).</title>
        <authorList>
            <person name="Rogerio F."/>
            <person name="Boufleur T.R."/>
            <person name="Ciampi-Guillardi M."/>
            <person name="Sukno S.A."/>
            <person name="Thon M.R."/>
            <person name="Massola Junior N.S."/>
            <person name="Baroncelli R."/>
        </authorList>
    </citation>
    <scope>NUCLEOTIDE SEQUENCE</scope>
    <source>
        <strain evidence="2">LFN00145</strain>
    </source>
</reference>
<evidence type="ECO:0000256" key="1">
    <source>
        <dbReference type="SAM" id="MobiDB-lite"/>
    </source>
</evidence>
<comment type="caution">
    <text evidence="2">The sequence shown here is derived from an EMBL/GenBank/DDBJ whole genome shotgun (WGS) entry which is preliminary data.</text>
</comment>
<evidence type="ECO:0000313" key="3">
    <source>
        <dbReference type="Proteomes" id="UP000654918"/>
    </source>
</evidence>
<feature type="region of interest" description="Disordered" evidence="1">
    <location>
        <begin position="99"/>
        <end position="128"/>
    </location>
</feature>
<protein>
    <submittedName>
        <fullName evidence="2">Uncharacterized protein</fullName>
    </submittedName>
</protein>
<name>A0A8H6KCN8_9PEZI</name>
<accession>A0A8H6KCN8</accession>
<dbReference type="Proteomes" id="UP000654918">
    <property type="component" value="Unassembled WGS sequence"/>
</dbReference>
<sequence length="128" mass="13797">MGAPHIMGAILASCQHVSSRRRPQQLPTDPFNGDPATGTVEDGGAKLESIRHIRATANSRNLAARTTLAVVSRATSKPLKMWTASQALLQADRTVERCFDPPLQRTSRPSTLSGRAKGLLDKARNKPS</sequence>
<proteinExistence type="predicted"/>
<organism evidence="2 3">
    <name type="scientific">Colletotrichum plurivorum</name>
    <dbReference type="NCBI Taxonomy" id="2175906"/>
    <lineage>
        <taxon>Eukaryota</taxon>
        <taxon>Fungi</taxon>
        <taxon>Dikarya</taxon>
        <taxon>Ascomycota</taxon>
        <taxon>Pezizomycotina</taxon>
        <taxon>Sordariomycetes</taxon>
        <taxon>Hypocreomycetidae</taxon>
        <taxon>Glomerellales</taxon>
        <taxon>Glomerellaceae</taxon>
        <taxon>Colletotrichum</taxon>
        <taxon>Colletotrichum orchidearum species complex</taxon>
    </lineage>
</organism>
<keyword evidence="3" id="KW-1185">Reference proteome</keyword>
<gene>
    <name evidence="2" type="ORF">CPLU01_08236</name>
</gene>
<evidence type="ECO:0000313" key="2">
    <source>
        <dbReference type="EMBL" id="KAF6828910.1"/>
    </source>
</evidence>
<dbReference type="EMBL" id="WIGO01000115">
    <property type="protein sequence ID" value="KAF6828910.1"/>
    <property type="molecule type" value="Genomic_DNA"/>
</dbReference>
<feature type="compositionally biased region" description="Basic and acidic residues" evidence="1">
    <location>
        <begin position="118"/>
        <end position="128"/>
    </location>
</feature>
<feature type="region of interest" description="Disordered" evidence="1">
    <location>
        <begin position="18"/>
        <end position="43"/>
    </location>
</feature>